<evidence type="ECO:0000256" key="3">
    <source>
        <dbReference type="ARBA" id="ARBA00022692"/>
    </source>
</evidence>
<dbReference type="EMBL" id="NAFL01000237">
    <property type="protein sequence ID" value="OSJ33933.1"/>
    <property type="molecule type" value="Genomic_DNA"/>
</dbReference>
<dbReference type="InterPro" id="IPR001509">
    <property type="entry name" value="Epimerase_deHydtase"/>
</dbReference>
<evidence type="ECO:0000256" key="10">
    <source>
        <dbReference type="ARBA" id="ARBA00023180"/>
    </source>
</evidence>
<sequence length="367" mass="40804">MTFQTRVRAPRPTSTALIAGGAGFIGSHLCDALLQRGNRVICLDNLFTGTIANIRPLLNHPNFRFIEHDVREPLEIDESIDRIYSLACPASPRHYQSDPIGTMNTCVIGTMNMLELARRKSARVLQASTSEVYGDPEIHPQPESYLGNVNPIGPRACYDEGKRAAETLMFDYHRQHGVEIKVARIFNTYGPRMLENDGRVVSNFIVQALRGEPITIYGHGTQTRSFCFVDDLVRGLQLLMESPAAVTGPCNLGNPHEVTIEAIAREVLSYTRSTSPLRFESLPKDDPKRRKPVIDIAERSLGWRPRVALKDGLQATIAYFSLRLATDAPALTPAIAASRTARTARGRLTLAERRDDVLKNLKQPHAQ</sequence>
<reference evidence="14 15" key="1">
    <citation type="submission" date="2017-03" db="EMBL/GenBank/DDBJ databases">
        <title>Whole genome sequences of fourteen strains of Bradyrhizobium canariense and one strain of Bradyrhizobium japonicum isolated from Lupinus (Papilionoideae: Genisteae) species in Algeria.</title>
        <authorList>
            <person name="Crovadore J."/>
            <person name="Chekireb D."/>
            <person name="Brachmann A."/>
            <person name="Chablais R."/>
            <person name="Cochard B."/>
            <person name="Lefort F."/>
        </authorList>
    </citation>
    <scope>NUCLEOTIDE SEQUENCE [LARGE SCALE GENOMIC DNA]</scope>
    <source>
        <strain evidence="14 15">UBMA197</strain>
    </source>
</reference>
<evidence type="ECO:0000256" key="11">
    <source>
        <dbReference type="ARBA" id="ARBA00023239"/>
    </source>
</evidence>
<keyword evidence="9" id="KW-0472">Membrane</keyword>
<evidence type="ECO:0000256" key="2">
    <source>
        <dbReference type="ARBA" id="ARBA00004323"/>
    </source>
</evidence>
<proteinExistence type="predicted"/>
<keyword evidence="10" id="KW-0325">Glycoprotein</keyword>
<keyword evidence="11" id="KW-0456">Lyase</keyword>
<keyword evidence="8" id="KW-0333">Golgi apparatus</keyword>
<dbReference type="UniPathway" id="UPA00796">
    <property type="reaction ID" value="UER00771"/>
</dbReference>
<dbReference type="InterPro" id="IPR044516">
    <property type="entry name" value="UXS-like"/>
</dbReference>
<comment type="caution">
    <text evidence="14">The sequence shown here is derived from an EMBL/GenBank/DDBJ whole genome shotgun (WGS) entry which is preliminary data.</text>
</comment>
<dbReference type="Proteomes" id="UP000193335">
    <property type="component" value="Unassembled WGS sequence"/>
</dbReference>
<dbReference type="PANTHER" id="PTHR43078">
    <property type="entry name" value="UDP-GLUCURONIC ACID DECARBOXYLASE-RELATED"/>
    <property type="match status" value="1"/>
</dbReference>
<evidence type="ECO:0000256" key="6">
    <source>
        <dbReference type="ARBA" id="ARBA00022989"/>
    </source>
</evidence>
<evidence type="ECO:0000256" key="4">
    <source>
        <dbReference type="ARBA" id="ARBA00022793"/>
    </source>
</evidence>
<evidence type="ECO:0000256" key="8">
    <source>
        <dbReference type="ARBA" id="ARBA00023034"/>
    </source>
</evidence>
<dbReference type="FunFam" id="3.40.50.720:FF:000065">
    <property type="entry name" value="UDP-glucuronic acid decarboxylase 1"/>
    <property type="match status" value="1"/>
</dbReference>
<dbReference type="CDD" id="cd05230">
    <property type="entry name" value="UGD_SDR_e"/>
    <property type="match status" value="1"/>
</dbReference>
<dbReference type="AlphaFoldDB" id="A0A1Y2JR63"/>
<keyword evidence="4" id="KW-0210">Decarboxylase</keyword>
<dbReference type="SUPFAM" id="SSF51735">
    <property type="entry name" value="NAD(P)-binding Rossmann-fold domains"/>
    <property type="match status" value="1"/>
</dbReference>
<dbReference type="InterPro" id="IPR036291">
    <property type="entry name" value="NAD(P)-bd_dom_sf"/>
</dbReference>
<keyword evidence="5" id="KW-0735">Signal-anchor</keyword>
<dbReference type="GO" id="GO:0042732">
    <property type="term" value="P:D-xylose metabolic process"/>
    <property type="evidence" value="ECO:0007669"/>
    <property type="project" value="InterPro"/>
</dbReference>
<dbReference type="RefSeq" id="WP_085400164.1">
    <property type="nucleotide sequence ID" value="NZ_NAFL01000237.1"/>
</dbReference>
<dbReference type="PANTHER" id="PTHR43078:SF6">
    <property type="entry name" value="UDP-GLUCURONIC ACID DECARBOXYLASE 1"/>
    <property type="match status" value="1"/>
</dbReference>
<evidence type="ECO:0000256" key="12">
    <source>
        <dbReference type="ARBA" id="ARBA00037859"/>
    </source>
</evidence>
<dbReference type="Gene3D" id="3.40.50.720">
    <property type="entry name" value="NAD(P)-binding Rossmann-like Domain"/>
    <property type="match status" value="1"/>
</dbReference>
<keyword evidence="6" id="KW-1133">Transmembrane helix</keyword>
<organism evidence="14 15">
    <name type="scientific">Bradyrhizobium japonicum</name>
    <dbReference type="NCBI Taxonomy" id="375"/>
    <lineage>
        <taxon>Bacteria</taxon>
        <taxon>Pseudomonadati</taxon>
        <taxon>Pseudomonadota</taxon>
        <taxon>Alphaproteobacteria</taxon>
        <taxon>Hyphomicrobiales</taxon>
        <taxon>Nitrobacteraceae</taxon>
        <taxon>Bradyrhizobium</taxon>
    </lineage>
</organism>
<keyword evidence="3" id="KW-0812">Transmembrane</keyword>
<dbReference type="GO" id="GO:0005737">
    <property type="term" value="C:cytoplasm"/>
    <property type="evidence" value="ECO:0007669"/>
    <property type="project" value="TreeGrafter"/>
</dbReference>
<gene>
    <name evidence="14" type="ORF">BSZ19_14060</name>
</gene>
<evidence type="ECO:0000256" key="1">
    <source>
        <dbReference type="ARBA" id="ARBA00001911"/>
    </source>
</evidence>
<name>A0A1Y2JR63_BRAJP</name>
<feature type="domain" description="NAD-dependent epimerase/dehydratase" evidence="13">
    <location>
        <begin position="16"/>
        <end position="246"/>
    </location>
</feature>
<evidence type="ECO:0000256" key="7">
    <source>
        <dbReference type="ARBA" id="ARBA00023027"/>
    </source>
</evidence>
<dbReference type="GO" id="GO:0033320">
    <property type="term" value="P:UDP-D-xylose biosynthetic process"/>
    <property type="evidence" value="ECO:0007669"/>
    <property type="project" value="UniProtKB-UniPathway"/>
</dbReference>
<dbReference type="Pfam" id="PF01370">
    <property type="entry name" value="Epimerase"/>
    <property type="match status" value="1"/>
</dbReference>
<keyword evidence="7" id="KW-0520">NAD</keyword>
<evidence type="ECO:0000313" key="14">
    <source>
        <dbReference type="EMBL" id="OSJ33933.1"/>
    </source>
</evidence>
<comment type="subcellular location">
    <subcellularLocation>
        <location evidence="2">Golgi apparatus membrane</location>
        <topology evidence="2">Single-pass type II membrane protein</topology>
    </subcellularLocation>
    <subcellularLocation>
        <location evidence="12">Golgi apparatus</location>
        <location evidence="12">Golgi stack membrane</location>
    </subcellularLocation>
</comment>
<evidence type="ECO:0000259" key="13">
    <source>
        <dbReference type="Pfam" id="PF01370"/>
    </source>
</evidence>
<evidence type="ECO:0000313" key="15">
    <source>
        <dbReference type="Proteomes" id="UP000193335"/>
    </source>
</evidence>
<dbReference type="GO" id="GO:0070403">
    <property type="term" value="F:NAD+ binding"/>
    <property type="evidence" value="ECO:0007669"/>
    <property type="project" value="InterPro"/>
</dbReference>
<accession>A0A1Y2JR63</accession>
<evidence type="ECO:0000256" key="5">
    <source>
        <dbReference type="ARBA" id="ARBA00022968"/>
    </source>
</evidence>
<dbReference type="GO" id="GO:0048040">
    <property type="term" value="F:UDP-glucuronate decarboxylase activity"/>
    <property type="evidence" value="ECO:0007669"/>
    <property type="project" value="TreeGrafter"/>
</dbReference>
<evidence type="ECO:0000256" key="9">
    <source>
        <dbReference type="ARBA" id="ARBA00023136"/>
    </source>
</evidence>
<comment type="cofactor">
    <cofactor evidence="1">
        <name>NAD(+)</name>
        <dbReference type="ChEBI" id="CHEBI:57540"/>
    </cofactor>
</comment>
<protein>
    <submittedName>
        <fullName evidence="14">NAD-dependent dehydratase</fullName>
    </submittedName>
</protein>